<dbReference type="Pfam" id="PF07690">
    <property type="entry name" value="MFS_1"/>
    <property type="match status" value="2"/>
</dbReference>
<dbReference type="CDD" id="cd17325">
    <property type="entry name" value="MFS_MdtG_SLC18_like"/>
    <property type="match status" value="1"/>
</dbReference>
<evidence type="ECO:0000256" key="5">
    <source>
        <dbReference type="ARBA" id="ARBA00022989"/>
    </source>
</evidence>
<feature type="transmembrane region" description="Helical" evidence="7">
    <location>
        <begin position="358"/>
        <end position="385"/>
    </location>
</feature>
<dbReference type="PROSITE" id="PS50850">
    <property type="entry name" value="MFS"/>
    <property type="match status" value="1"/>
</dbReference>
<dbReference type="EMBL" id="LN868938">
    <property type="protein sequence ID" value="CRY77250.1"/>
    <property type="molecule type" value="Genomic_DNA"/>
</dbReference>
<dbReference type="KEGG" id="nfr:ERS450000_02283"/>
<reference evidence="9" key="1">
    <citation type="submission" date="2015-03" db="EMBL/GenBank/DDBJ databases">
        <authorList>
            <consortium name="Pathogen Informatics"/>
        </authorList>
    </citation>
    <scope>NUCLEOTIDE SEQUENCE [LARGE SCALE GENOMIC DNA]</scope>
    <source>
        <strain evidence="9">NCTC11134</strain>
    </source>
</reference>
<dbReference type="AlphaFoldDB" id="A0A0H5NMV1"/>
<name>A0A0H5NMV1_NOCFR</name>
<keyword evidence="4 7" id="KW-0812">Transmembrane</keyword>
<dbReference type="InterPro" id="IPR005829">
    <property type="entry name" value="Sugar_transporter_CS"/>
</dbReference>
<feature type="transmembrane region" description="Helical" evidence="7">
    <location>
        <begin position="150"/>
        <end position="172"/>
    </location>
</feature>
<evidence type="ECO:0000256" key="6">
    <source>
        <dbReference type="ARBA" id="ARBA00023136"/>
    </source>
</evidence>
<dbReference type="PANTHER" id="PTHR23517">
    <property type="entry name" value="RESISTANCE PROTEIN MDTM, PUTATIVE-RELATED-RELATED"/>
    <property type="match status" value="1"/>
</dbReference>
<dbReference type="Proteomes" id="UP000057820">
    <property type="component" value="Chromosome 1"/>
</dbReference>
<dbReference type="InterPro" id="IPR011701">
    <property type="entry name" value="MFS"/>
</dbReference>
<proteinExistence type="predicted"/>
<dbReference type="GO" id="GO:0005886">
    <property type="term" value="C:plasma membrane"/>
    <property type="evidence" value="ECO:0007669"/>
    <property type="project" value="UniProtKB-SubCell"/>
</dbReference>
<dbReference type="SUPFAM" id="SSF103473">
    <property type="entry name" value="MFS general substrate transporter"/>
    <property type="match status" value="1"/>
</dbReference>
<feature type="transmembrane region" description="Helical" evidence="7">
    <location>
        <begin position="83"/>
        <end position="104"/>
    </location>
</feature>
<dbReference type="PANTHER" id="PTHR23517:SF3">
    <property type="entry name" value="INTEGRAL MEMBRANE TRANSPORT PROTEIN"/>
    <property type="match status" value="1"/>
</dbReference>
<keyword evidence="5 7" id="KW-1133">Transmembrane helix</keyword>
<sequence length="424" mass="42618">MSVDRATESATGTVRSVRLRSLTWSVFVPMALYGTGAGAAAPMYALRALDLGASAGLAGLVVSLSGLGMVLTDLPAGRVVARVGERGAIGLGSLLGLAGVLAAILAPNLAVLAAGMLLNGAAGAVWGLARQSYLVAVVSPGDRGRALSTLAGAHRLGFFCGPFLGAGLVHVMGPNGGLWLQCVTTLLAGLAMVAVRDVGGESGTHTLSSVVVENRRLLGTLGSAALLTGAARAARQALLPLWAAHIGLSPVATSLIFGIAGAVDVLMSYPAGIWLDRYGRRATGIPSMLCFALGYAALPFTGSALTAGAAAVLLGLANGISNGLIMTVGADVAPPDRRAEFLGAWRLTHDIGMFAGPVAVGAISALAVLGAASFALALAAGAGAWTMYRWFPAGRAAVDRPRPDSGRTRLLSGRGCRAGAVRPR</sequence>
<evidence type="ECO:0000256" key="2">
    <source>
        <dbReference type="ARBA" id="ARBA00022448"/>
    </source>
</evidence>
<gene>
    <name evidence="8" type="ORF">ERS450000_02283</name>
</gene>
<feature type="transmembrane region" description="Helical" evidence="7">
    <location>
        <begin position="246"/>
        <end position="267"/>
    </location>
</feature>
<dbReference type="InterPro" id="IPR020846">
    <property type="entry name" value="MFS_dom"/>
</dbReference>
<dbReference type="PROSITE" id="PS00216">
    <property type="entry name" value="SUGAR_TRANSPORT_1"/>
    <property type="match status" value="1"/>
</dbReference>
<dbReference type="Gene3D" id="1.20.1250.20">
    <property type="entry name" value="MFS general substrate transporter like domains"/>
    <property type="match status" value="2"/>
</dbReference>
<keyword evidence="2" id="KW-0813">Transport</keyword>
<evidence type="ECO:0000256" key="7">
    <source>
        <dbReference type="SAM" id="Phobius"/>
    </source>
</evidence>
<feature type="transmembrane region" description="Helical" evidence="7">
    <location>
        <begin position="51"/>
        <end position="71"/>
    </location>
</feature>
<keyword evidence="6 7" id="KW-0472">Membrane</keyword>
<evidence type="ECO:0000256" key="3">
    <source>
        <dbReference type="ARBA" id="ARBA00022475"/>
    </source>
</evidence>
<dbReference type="GO" id="GO:0022857">
    <property type="term" value="F:transmembrane transporter activity"/>
    <property type="evidence" value="ECO:0007669"/>
    <property type="project" value="InterPro"/>
</dbReference>
<protein>
    <submittedName>
        <fullName evidence="8">Arabinose efflux permease</fullName>
    </submittedName>
</protein>
<evidence type="ECO:0000256" key="4">
    <source>
        <dbReference type="ARBA" id="ARBA00022692"/>
    </source>
</evidence>
<organism evidence="8 9">
    <name type="scientific">Nocardia farcinica</name>
    <dbReference type="NCBI Taxonomy" id="37329"/>
    <lineage>
        <taxon>Bacteria</taxon>
        <taxon>Bacillati</taxon>
        <taxon>Actinomycetota</taxon>
        <taxon>Actinomycetes</taxon>
        <taxon>Mycobacteriales</taxon>
        <taxon>Nocardiaceae</taxon>
        <taxon>Nocardia</taxon>
    </lineage>
</organism>
<feature type="transmembrane region" description="Helical" evidence="7">
    <location>
        <begin position="110"/>
        <end position="129"/>
    </location>
</feature>
<dbReference type="InterPro" id="IPR050171">
    <property type="entry name" value="MFS_Transporters"/>
</dbReference>
<evidence type="ECO:0000313" key="8">
    <source>
        <dbReference type="EMBL" id="CRY77250.1"/>
    </source>
</evidence>
<evidence type="ECO:0000313" key="9">
    <source>
        <dbReference type="Proteomes" id="UP000057820"/>
    </source>
</evidence>
<dbReference type="RefSeq" id="WP_060592466.1">
    <property type="nucleotide sequence ID" value="NZ_CP031418.1"/>
</dbReference>
<feature type="transmembrane region" description="Helical" evidence="7">
    <location>
        <begin position="178"/>
        <end position="195"/>
    </location>
</feature>
<accession>A0A0H5NMV1</accession>
<comment type="subcellular location">
    <subcellularLocation>
        <location evidence="1">Cell membrane</location>
        <topology evidence="1">Multi-pass membrane protein</topology>
    </subcellularLocation>
</comment>
<feature type="transmembrane region" description="Helical" evidence="7">
    <location>
        <begin position="21"/>
        <end position="45"/>
    </location>
</feature>
<dbReference type="InterPro" id="IPR036259">
    <property type="entry name" value="MFS_trans_sf"/>
</dbReference>
<evidence type="ECO:0000256" key="1">
    <source>
        <dbReference type="ARBA" id="ARBA00004651"/>
    </source>
</evidence>
<feature type="transmembrane region" description="Helical" evidence="7">
    <location>
        <begin position="288"/>
        <end position="317"/>
    </location>
</feature>
<keyword evidence="3" id="KW-1003">Cell membrane</keyword>